<dbReference type="RefSeq" id="WP_179614582.1">
    <property type="nucleotide sequence ID" value="NZ_CP059163.1"/>
</dbReference>
<organism evidence="2 3">
    <name type="scientific">Nocardioides marinisabuli</name>
    <dbReference type="NCBI Taxonomy" id="419476"/>
    <lineage>
        <taxon>Bacteria</taxon>
        <taxon>Bacillati</taxon>
        <taxon>Actinomycetota</taxon>
        <taxon>Actinomycetes</taxon>
        <taxon>Propionibacteriales</taxon>
        <taxon>Nocardioidaceae</taxon>
        <taxon>Nocardioides</taxon>
    </lineage>
</organism>
<dbReference type="SUPFAM" id="SSF54427">
    <property type="entry name" value="NTF2-like"/>
    <property type="match status" value="1"/>
</dbReference>
<dbReference type="AlphaFoldDB" id="A0A7Y9F0W7"/>
<dbReference type="InterPro" id="IPR037401">
    <property type="entry name" value="SnoaL-like"/>
</dbReference>
<accession>A0A7Y9F0W7</accession>
<evidence type="ECO:0000313" key="3">
    <source>
        <dbReference type="Proteomes" id="UP000516957"/>
    </source>
</evidence>
<dbReference type="Proteomes" id="UP000516957">
    <property type="component" value="Unassembled WGS sequence"/>
</dbReference>
<reference evidence="2 3" key="1">
    <citation type="submission" date="2020-07" db="EMBL/GenBank/DDBJ databases">
        <title>Sequencing the genomes of 1000 actinobacteria strains.</title>
        <authorList>
            <person name="Klenk H.-P."/>
        </authorList>
    </citation>
    <scope>NUCLEOTIDE SEQUENCE [LARGE SCALE GENOMIC DNA]</scope>
    <source>
        <strain evidence="2 3">DSM 18965</strain>
    </source>
</reference>
<dbReference type="EMBL" id="JACCBE010000001">
    <property type="protein sequence ID" value="NYD56720.1"/>
    <property type="molecule type" value="Genomic_DNA"/>
</dbReference>
<protein>
    <recommendedName>
        <fullName evidence="1">SnoaL-like domain-containing protein</fullName>
    </recommendedName>
</protein>
<dbReference type="Gene3D" id="3.10.450.50">
    <property type="match status" value="1"/>
</dbReference>
<comment type="caution">
    <text evidence="2">The sequence shown here is derived from an EMBL/GenBank/DDBJ whole genome shotgun (WGS) entry which is preliminary data.</text>
</comment>
<dbReference type="Pfam" id="PF13577">
    <property type="entry name" value="SnoaL_4"/>
    <property type="match status" value="1"/>
</dbReference>
<evidence type="ECO:0000259" key="1">
    <source>
        <dbReference type="Pfam" id="PF13577"/>
    </source>
</evidence>
<sequence length="141" mass="15886">MDLPEISDRLEAADVLTRYTRAIDTGEWDLLDTVFTPDAQIDYTASGGIAAGYAEVKPWLAEVLPAFFLRRMHMLGQVETRLEGDTATTTAYFHNPMVMSDGAGGEKVVELGGIYHHRLVRTAEGWRSRHLHEEIVWRRGL</sequence>
<keyword evidence="3" id="KW-1185">Reference proteome</keyword>
<evidence type="ECO:0000313" key="2">
    <source>
        <dbReference type="EMBL" id="NYD56720.1"/>
    </source>
</evidence>
<proteinExistence type="predicted"/>
<gene>
    <name evidence="2" type="ORF">BKA08_000958</name>
</gene>
<feature type="domain" description="SnoaL-like" evidence="1">
    <location>
        <begin position="5"/>
        <end position="131"/>
    </location>
</feature>
<dbReference type="InterPro" id="IPR032710">
    <property type="entry name" value="NTF2-like_dom_sf"/>
</dbReference>
<name>A0A7Y9F0W7_9ACTN</name>